<accession>A0ABD0LTI1</accession>
<evidence type="ECO:0000313" key="2">
    <source>
        <dbReference type="EMBL" id="KAK7502688.1"/>
    </source>
</evidence>
<proteinExistence type="predicted"/>
<evidence type="ECO:0000313" key="3">
    <source>
        <dbReference type="Proteomes" id="UP001519460"/>
    </source>
</evidence>
<gene>
    <name evidence="2" type="ORF">BaRGS_00005938</name>
</gene>
<reference evidence="2 3" key="1">
    <citation type="journal article" date="2023" name="Sci. Data">
        <title>Genome assembly of the Korean intertidal mud-creeper Batillaria attramentaria.</title>
        <authorList>
            <person name="Patra A.K."/>
            <person name="Ho P.T."/>
            <person name="Jun S."/>
            <person name="Lee S.J."/>
            <person name="Kim Y."/>
            <person name="Won Y.J."/>
        </authorList>
    </citation>
    <scope>NUCLEOTIDE SEQUENCE [LARGE SCALE GENOMIC DNA]</scope>
    <source>
        <strain evidence="2">Wonlab-2016</strain>
    </source>
</reference>
<name>A0ABD0LTI1_9CAEN</name>
<protein>
    <submittedName>
        <fullName evidence="2">Uncharacterized protein</fullName>
    </submittedName>
</protein>
<sequence length="140" mass="15379">MHQCPADSVTGMYTGSGGSESHSIRDASALKNGQFRLGLTEQPPTQTAGGQALKYRGGGGVTTFKNVYNRLRPGHTWYRPYTVTSGIRLKFKFGVEAPRLCSIDKQHAHADITLRDTRQPVWRASSVMGSGETRRDQTPL</sequence>
<dbReference type="EMBL" id="JACVVK020000024">
    <property type="protein sequence ID" value="KAK7502688.1"/>
    <property type="molecule type" value="Genomic_DNA"/>
</dbReference>
<comment type="caution">
    <text evidence="2">The sequence shown here is derived from an EMBL/GenBank/DDBJ whole genome shotgun (WGS) entry which is preliminary data.</text>
</comment>
<keyword evidence="3" id="KW-1185">Reference proteome</keyword>
<dbReference type="Proteomes" id="UP001519460">
    <property type="component" value="Unassembled WGS sequence"/>
</dbReference>
<evidence type="ECO:0000256" key="1">
    <source>
        <dbReference type="SAM" id="MobiDB-lite"/>
    </source>
</evidence>
<organism evidence="2 3">
    <name type="scientific">Batillaria attramentaria</name>
    <dbReference type="NCBI Taxonomy" id="370345"/>
    <lineage>
        <taxon>Eukaryota</taxon>
        <taxon>Metazoa</taxon>
        <taxon>Spiralia</taxon>
        <taxon>Lophotrochozoa</taxon>
        <taxon>Mollusca</taxon>
        <taxon>Gastropoda</taxon>
        <taxon>Caenogastropoda</taxon>
        <taxon>Sorbeoconcha</taxon>
        <taxon>Cerithioidea</taxon>
        <taxon>Batillariidae</taxon>
        <taxon>Batillaria</taxon>
    </lineage>
</organism>
<feature type="region of interest" description="Disordered" evidence="1">
    <location>
        <begin position="1"/>
        <end position="24"/>
    </location>
</feature>
<dbReference type="AlphaFoldDB" id="A0ABD0LTI1"/>